<dbReference type="PANTHER" id="PTHR43214">
    <property type="entry name" value="TWO-COMPONENT RESPONSE REGULATOR"/>
    <property type="match status" value="1"/>
</dbReference>
<feature type="domain" description="HTH luxR-type" evidence="4">
    <location>
        <begin position="47"/>
        <end position="112"/>
    </location>
</feature>
<dbReference type="CDD" id="cd06170">
    <property type="entry name" value="LuxR_C_like"/>
    <property type="match status" value="1"/>
</dbReference>
<accession>A0ABS7CJ13</accession>
<dbReference type="Proteomes" id="UP001519887">
    <property type="component" value="Unassembled WGS sequence"/>
</dbReference>
<dbReference type="SUPFAM" id="SSF46894">
    <property type="entry name" value="C-terminal effector domain of the bipartite response regulators"/>
    <property type="match status" value="1"/>
</dbReference>
<sequence>EGRRLIEAIRDAAAGQLMMPAVIAAKLAANLTRLSAAAELTSGSLHAIQNEIRLTGREAEIASLMAQGLTNKQIAKALYMHEGTIRNYVSVIYSKIGVSDRAKAMLVLKQLQL</sequence>
<gene>
    <name evidence="5" type="ORF">K0U00_41430</name>
</gene>
<proteinExistence type="predicted"/>
<dbReference type="EMBL" id="JAHZIK010002296">
    <property type="protein sequence ID" value="MBW7460546.1"/>
    <property type="molecule type" value="Genomic_DNA"/>
</dbReference>
<evidence type="ECO:0000256" key="2">
    <source>
        <dbReference type="ARBA" id="ARBA00023125"/>
    </source>
</evidence>
<dbReference type="PANTHER" id="PTHR43214:SF43">
    <property type="entry name" value="TWO-COMPONENT RESPONSE REGULATOR"/>
    <property type="match status" value="1"/>
</dbReference>
<organism evidence="5 6">
    <name type="scientific">Paenibacillus sepulcri</name>
    <dbReference type="NCBI Taxonomy" id="359917"/>
    <lineage>
        <taxon>Bacteria</taxon>
        <taxon>Bacillati</taxon>
        <taxon>Bacillota</taxon>
        <taxon>Bacilli</taxon>
        <taxon>Bacillales</taxon>
        <taxon>Paenibacillaceae</taxon>
        <taxon>Paenibacillus</taxon>
    </lineage>
</organism>
<reference evidence="5 6" key="1">
    <citation type="submission" date="2021-07" db="EMBL/GenBank/DDBJ databases">
        <title>Paenibacillus radiodurans sp. nov., isolated from the southeastern edge of Tengger Desert.</title>
        <authorList>
            <person name="Zhang G."/>
        </authorList>
    </citation>
    <scope>NUCLEOTIDE SEQUENCE [LARGE SCALE GENOMIC DNA]</scope>
    <source>
        <strain evidence="5 6">CCM 7311</strain>
    </source>
</reference>
<evidence type="ECO:0000313" key="6">
    <source>
        <dbReference type="Proteomes" id="UP001519887"/>
    </source>
</evidence>
<evidence type="ECO:0000256" key="3">
    <source>
        <dbReference type="ARBA" id="ARBA00023163"/>
    </source>
</evidence>
<dbReference type="PRINTS" id="PR00038">
    <property type="entry name" value="HTHLUXR"/>
</dbReference>
<protein>
    <submittedName>
        <fullName evidence="5">LuxR C-terminal-related transcriptional regulator</fullName>
    </submittedName>
</protein>
<dbReference type="InterPro" id="IPR039420">
    <property type="entry name" value="WalR-like"/>
</dbReference>
<keyword evidence="1" id="KW-0805">Transcription regulation</keyword>
<keyword evidence="2" id="KW-0238">DNA-binding</keyword>
<dbReference type="PROSITE" id="PS50043">
    <property type="entry name" value="HTH_LUXR_2"/>
    <property type="match status" value="1"/>
</dbReference>
<dbReference type="SMART" id="SM00421">
    <property type="entry name" value="HTH_LUXR"/>
    <property type="match status" value="1"/>
</dbReference>
<feature type="non-terminal residue" evidence="5">
    <location>
        <position position="1"/>
    </location>
</feature>
<evidence type="ECO:0000313" key="5">
    <source>
        <dbReference type="EMBL" id="MBW7460546.1"/>
    </source>
</evidence>
<comment type="caution">
    <text evidence="5">The sequence shown here is derived from an EMBL/GenBank/DDBJ whole genome shotgun (WGS) entry which is preliminary data.</text>
</comment>
<dbReference type="Gene3D" id="3.40.50.2300">
    <property type="match status" value="1"/>
</dbReference>
<keyword evidence="3" id="KW-0804">Transcription</keyword>
<keyword evidence="6" id="KW-1185">Reference proteome</keyword>
<evidence type="ECO:0000259" key="4">
    <source>
        <dbReference type="PROSITE" id="PS50043"/>
    </source>
</evidence>
<evidence type="ECO:0000256" key="1">
    <source>
        <dbReference type="ARBA" id="ARBA00023015"/>
    </source>
</evidence>
<dbReference type="InterPro" id="IPR000792">
    <property type="entry name" value="Tscrpt_reg_LuxR_C"/>
</dbReference>
<dbReference type="InterPro" id="IPR016032">
    <property type="entry name" value="Sig_transdc_resp-reg_C-effctor"/>
</dbReference>
<dbReference type="Pfam" id="PF00196">
    <property type="entry name" value="GerE"/>
    <property type="match status" value="1"/>
</dbReference>
<name>A0ABS7CJ13_9BACL</name>